<dbReference type="Proteomes" id="UP000751190">
    <property type="component" value="Unassembled WGS sequence"/>
</dbReference>
<dbReference type="SUPFAM" id="SSF55816">
    <property type="entry name" value="5'-nucleotidase (syn. UDP-sugar hydrolase), C-terminal domain"/>
    <property type="match status" value="1"/>
</dbReference>
<evidence type="ECO:0000256" key="4">
    <source>
        <dbReference type="SAM" id="MobiDB-lite"/>
    </source>
</evidence>
<dbReference type="Pfam" id="PF00149">
    <property type="entry name" value="Metallophos"/>
    <property type="match status" value="1"/>
</dbReference>
<name>A0A8J5XL86_DIALT</name>
<feature type="region of interest" description="Disordered" evidence="4">
    <location>
        <begin position="1"/>
        <end position="163"/>
    </location>
</feature>
<comment type="similarity">
    <text evidence="1 3">Belongs to the 5'-nucleotidase family.</text>
</comment>
<evidence type="ECO:0000256" key="1">
    <source>
        <dbReference type="ARBA" id="ARBA00006654"/>
    </source>
</evidence>
<feature type="region of interest" description="Disordered" evidence="4">
    <location>
        <begin position="404"/>
        <end position="438"/>
    </location>
</feature>
<dbReference type="AlphaFoldDB" id="A0A8J5XL86"/>
<dbReference type="PANTHER" id="PTHR11575:SF48">
    <property type="entry name" value="5'-NUCLEOTIDASE"/>
    <property type="match status" value="1"/>
</dbReference>
<feature type="compositionally biased region" description="Low complexity" evidence="4">
    <location>
        <begin position="55"/>
        <end position="102"/>
    </location>
</feature>
<keyword evidence="3" id="KW-0378">Hydrolase</keyword>
<dbReference type="PRINTS" id="PR01607">
    <property type="entry name" value="APYRASEFAMLY"/>
</dbReference>
<feature type="compositionally biased region" description="Gly residues" evidence="4">
    <location>
        <begin position="404"/>
        <end position="413"/>
    </location>
</feature>
<feature type="compositionally biased region" description="Polar residues" evidence="4">
    <location>
        <begin position="39"/>
        <end position="49"/>
    </location>
</feature>
<dbReference type="GO" id="GO:0016787">
    <property type="term" value="F:hydrolase activity"/>
    <property type="evidence" value="ECO:0007669"/>
    <property type="project" value="UniProtKB-KW"/>
</dbReference>
<feature type="domain" description="5'-Nucleotidase C-terminal" evidence="6">
    <location>
        <begin position="484"/>
        <end position="642"/>
    </location>
</feature>
<dbReference type="PANTHER" id="PTHR11575">
    <property type="entry name" value="5'-NUCLEOTIDASE-RELATED"/>
    <property type="match status" value="1"/>
</dbReference>
<reference evidence="7" key="1">
    <citation type="submission" date="2021-05" db="EMBL/GenBank/DDBJ databases">
        <title>The genome of the haptophyte Pavlova lutheri (Diacronema luteri, Pavlovales) - a model for lipid biosynthesis in eukaryotic algae.</title>
        <authorList>
            <person name="Hulatt C.J."/>
            <person name="Posewitz M.C."/>
        </authorList>
    </citation>
    <scope>NUCLEOTIDE SEQUENCE</scope>
    <source>
        <strain evidence="7">NIVA-4/92</strain>
    </source>
</reference>
<dbReference type="OMA" id="WLATINS"/>
<evidence type="ECO:0000313" key="7">
    <source>
        <dbReference type="EMBL" id="KAG8466332.1"/>
    </source>
</evidence>
<protein>
    <recommendedName>
        <fullName evidence="9">5'-nucleotidase</fullName>
    </recommendedName>
</protein>
<keyword evidence="3" id="KW-0547">Nucleotide-binding</keyword>
<gene>
    <name evidence="7" type="ORF">KFE25_002088</name>
</gene>
<evidence type="ECO:0000259" key="6">
    <source>
        <dbReference type="Pfam" id="PF02872"/>
    </source>
</evidence>
<dbReference type="EMBL" id="JAGTXO010000008">
    <property type="protein sequence ID" value="KAG8466332.1"/>
    <property type="molecule type" value="Genomic_DNA"/>
</dbReference>
<dbReference type="InterPro" id="IPR036907">
    <property type="entry name" value="5'-Nucleotdase_C_sf"/>
</dbReference>
<dbReference type="OrthoDB" id="10252235at2759"/>
<evidence type="ECO:0008006" key="9">
    <source>
        <dbReference type="Google" id="ProtNLM"/>
    </source>
</evidence>
<feature type="domain" description="Calcineurin-like phosphoesterase" evidence="5">
    <location>
        <begin position="171"/>
        <end position="376"/>
    </location>
</feature>
<dbReference type="InterPro" id="IPR004843">
    <property type="entry name" value="Calcineurin-like_PHP"/>
</dbReference>
<dbReference type="SUPFAM" id="SSF56300">
    <property type="entry name" value="Metallo-dependent phosphatases"/>
    <property type="match status" value="1"/>
</dbReference>
<sequence>MGLACSRRRPVEPERAQPSGDTPYPNSAAASPPLKAAEQPTSDTRTHAATVTRLAPSAEQPPAAQQPPIKAVQPAVERPPAEAEQPVAEQRAAAQPAAAPATAPAPAPATTPVHRPAPSAPSQLFTGEPTAKSAPRSAPAPAPPPTPACAPASAAPEGRAPGATAGARTLTILHFNDVYEIDARAREPVGGVSRFLTLLGRYAPADPCVIFSGDFLAPSLLSTETHGMHMVPFFNKMGIKASVLGNHDFDHGLEHTVAAMAASNFPFVLSNVEDLALGEQLAGARRTLVIEHAGVRIGLIGLIEEEWLATLASIDRSQLRYTDYVAVARELEPRLRSEKGCELVIALTHSRMPNDRRLAEQCPGLDLVLGGHDHDPFRERVNGVPIIKSGTDFRELSKVTITLGGDGGDGGDGTARVTEGATDADAPAGEEDATAPVGVGTRRARCTVEWEAVYVTSEVPEDPEAAAMVAECGRELTKTLEIVIGELGVALDFRFAQIRTQETNGSNFVVDLLRRAAPAAEVVLLNAGTLRADDVLPPGLFRVRDLSVLLPMLDELCVLALSGQELLAALENGVSMWPKLEGRFLAVSGVRFAFDGAKPAGSRVDVSSLRVNGEPLELSGRVYKVLTKNYLRSGKDGFECFRRCKVLVDSEHIPLMPVLMRAALAEQYKAFQAELAKEGAVREKVVLTHAVMASVDGRITNTAAAAASEA</sequence>
<evidence type="ECO:0000313" key="8">
    <source>
        <dbReference type="Proteomes" id="UP000751190"/>
    </source>
</evidence>
<feature type="compositionally biased region" description="Low complexity" evidence="4">
    <location>
        <begin position="149"/>
        <end position="163"/>
    </location>
</feature>
<feature type="compositionally biased region" description="Pro residues" evidence="4">
    <location>
        <begin position="138"/>
        <end position="148"/>
    </location>
</feature>
<evidence type="ECO:0000256" key="2">
    <source>
        <dbReference type="ARBA" id="ARBA00022729"/>
    </source>
</evidence>
<evidence type="ECO:0000259" key="5">
    <source>
        <dbReference type="Pfam" id="PF00149"/>
    </source>
</evidence>
<dbReference type="InterPro" id="IPR008334">
    <property type="entry name" value="5'-Nucleotdase_C"/>
</dbReference>
<dbReference type="Gene3D" id="3.60.21.10">
    <property type="match status" value="1"/>
</dbReference>
<dbReference type="Pfam" id="PF02872">
    <property type="entry name" value="5_nucleotid_C"/>
    <property type="match status" value="1"/>
</dbReference>
<keyword evidence="8" id="KW-1185">Reference proteome</keyword>
<dbReference type="Gene3D" id="3.90.780.10">
    <property type="entry name" value="5'-Nucleotidase, C-terminal domain"/>
    <property type="match status" value="1"/>
</dbReference>
<accession>A0A8J5XL86</accession>
<keyword evidence="2" id="KW-0732">Signal</keyword>
<dbReference type="InterPro" id="IPR029052">
    <property type="entry name" value="Metallo-depent_PP-like"/>
</dbReference>
<comment type="caution">
    <text evidence="7">The sequence shown here is derived from an EMBL/GenBank/DDBJ whole genome shotgun (WGS) entry which is preliminary data.</text>
</comment>
<dbReference type="GO" id="GO:0009166">
    <property type="term" value="P:nucleotide catabolic process"/>
    <property type="evidence" value="ECO:0007669"/>
    <property type="project" value="InterPro"/>
</dbReference>
<evidence type="ECO:0000256" key="3">
    <source>
        <dbReference type="RuleBase" id="RU362119"/>
    </source>
</evidence>
<proteinExistence type="inferred from homology"/>
<dbReference type="InterPro" id="IPR006179">
    <property type="entry name" value="5_nucleotidase/apyrase"/>
</dbReference>
<dbReference type="GO" id="GO:0000166">
    <property type="term" value="F:nucleotide binding"/>
    <property type="evidence" value="ECO:0007669"/>
    <property type="project" value="UniProtKB-KW"/>
</dbReference>
<organism evidence="7 8">
    <name type="scientific">Diacronema lutheri</name>
    <name type="common">Unicellular marine alga</name>
    <name type="synonym">Monochrysis lutheri</name>
    <dbReference type="NCBI Taxonomy" id="2081491"/>
    <lineage>
        <taxon>Eukaryota</taxon>
        <taxon>Haptista</taxon>
        <taxon>Haptophyta</taxon>
        <taxon>Pavlovophyceae</taxon>
        <taxon>Pavlovales</taxon>
        <taxon>Pavlovaceae</taxon>
        <taxon>Diacronema</taxon>
    </lineage>
</organism>